<dbReference type="Pfam" id="PF00701">
    <property type="entry name" value="DHDPS"/>
    <property type="match status" value="1"/>
</dbReference>
<keyword evidence="7" id="KW-0457">Lysine biosynthesis</keyword>
<dbReference type="SUPFAM" id="SSF51569">
    <property type="entry name" value="Aldolase"/>
    <property type="match status" value="1"/>
</dbReference>
<keyword evidence="5" id="KW-0028">Amino-acid biosynthesis</keyword>
<keyword evidence="8" id="KW-0456">Lyase</keyword>
<keyword evidence="9" id="KW-0704">Schiff base</keyword>
<dbReference type="PRINTS" id="PR00146">
    <property type="entry name" value="DHPICSNTHASE"/>
</dbReference>
<name>A0A6C0EB12_9ZZZZ</name>
<dbReference type="PANTHER" id="PTHR12128:SF66">
    <property type="entry name" value="4-HYDROXY-2-OXOGLUTARATE ALDOLASE, MITOCHONDRIAL"/>
    <property type="match status" value="1"/>
</dbReference>
<dbReference type="HAMAP" id="MF_00418">
    <property type="entry name" value="DapA"/>
    <property type="match status" value="1"/>
</dbReference>
<protein>
    <recommendedName>
        <fullName evidence="3">4-hydroxy-tetrahydrodipicolinate synthase</fullName>
        <ecNumber evidence="3">4.3.3.7</ecNumber>
    </recommendedName>
</protein>
<dbReference type="InterPro" id="IPR005263">
    <property type="entry name" value="DapA"/>
</dbReference>
<dbReference type="GO" id="GO:0005829">
    <property type="term" value="C:cytosol"/>
    <property type="evidence" value="ECO:0007669"/>
    <property type="project" value="TreeGrafter"/>
</dbReference>
<keyword evidence="6" id="KW-0220">Diaminopimelate biosynthesis</keyword>
<evidence type="ECO:0000256" key="6">
    <source>
        <dbReference type="ARBA" id="ARBA00022915"/>
    </source>
</evidence>
<proteinExistence type="inferred from homology"/>
<dbReference type="GO" id="GO:0008840">
    <property type="term" value="F:4-hydroxy-tetrahydrodipicolinate synthase activity"/>
    <property type="evidence" value="ECO:0007669"/>
    <property type="project" value="UniProtKB-EC"/>
</dbReference>
<keyword evidence="4" id="KW-0963">Cytoplasm</keyword>
<comment type="catalytic activity">
    <reaction evidence="10">
        <text>L-aspartate 4-semialdehyde + pyruvate = (2S,4S)-4-hydroxy-2,3,4,5-tetrahydrodipicolinate + H2O + H(+)</text>
        <dbReference type="Rhea" id="RHEA:34171"/>
        <dbReference type="ChEBI" id="CHEBI:15361"/>
        <dbReference type="ChEBI" id="CHEBI:15377"/>
        <dbReference type="ChEBI" id="CHEBI:15378"/>
        <dbReference type="ChEBI" id="CHEBI:67139"/>
        <dbReference type="ChEBI" id="CHEBI:537519"/>
        <dbReference type="EC" id="4.3.3.7"/>
    </reaction>
</comment>
<dbReference type="InterPro" id="IPR020625">
    <property type="entry name" value="Schiff_base-form_aldolases_AS"/>
</dbReference>
<dbReference type="PANTHER" id="PTHR12128">
    <property type="entry name" value="DIHYDRODIPICOLINATE SYNTHASE"/>
    <property type="match status" value="1"/>
</dbReference>
<evidence type="ECO:0000256" key="9">
    <source>
        <dbReference type="ARBA" id="ARBA00023270"/>
    </source>
</evidence>
<dbReference type="CDD" id="cd00950">
    <property type="entry name" value="DHDPS"/>
    <property type="match status" value="1"/>
</dbReference>
<dbReference type="SMART" id="SM01130">
    <property type="entry name" value="DHDPS"/>
    <property type="match status" value="1"/>
</dbReference>
<sequence>MASDLPRLLTAIVTPFNDDLSIDYESFDNIIDMNFNSYCGVVLFGTTGETSTVSTEEKEYALNRYSTHKYKNRFVVGIGGNNTAECIKLMNFALEKGFINFLATTPYYNKPTQEGLFQHYSAISTELGDRGRIIIYNVPSRTNVNILPETVKRLVDVYFNIYAIKEASGDMNQVIKLRCLCPSFKIYSGDDGLVIPIMAVGGYGLISVISNIYPEKISHLVEECQVLYGFFEESVDTSSCFQIYAKYDKFIRLLFSETNPSPIKYAMEKAGFISTPKVRLPLVEMQDEKNIRLIDKFLSENNPVSVQTLKYIR</sequence>
<dbReference type="GO" id="GO:0009089">
    <property type="term" value="P:lysine biosynthetic process via diaminopimelate"/>
    <property type="evidence" value="ECO:0007669"/>
    <property type="project" value="UniProtKB-UniPathway"/>
</dbReference>
<evidence type="ECO:0000256" key="2">
    <source>
        <dbReference type="ARBA" id="ARBA00005120"/>
    </source>
</evidence>
<evidence type="ECO:0000256" key="3">
    <source>
        <dbReference type="ARBA" id="ARBA00012086"/>
    </source>
</evidence>
<dbReference type="InterPro" id="IPR013785">
    <property type="entry name" value="Aldolase_TIM"/>
</dbReference>
<comment type="function">
    <text evidence="1">Catalyzes the condensation of (S)-aspartate-beta-semialdehyde [(S)-ASA] and pyruvate to 4-hydroxy-tetrahydrodipicolinate (HTPA).</text>
</comment>
<dbReference type="EC" id="4.3.3.7" evidence="3"/>
<evidence type="ECO:0000256" key="8">
    <source>
        <dbReference type="ARBA" id="ARBA00023239"/>
    </source>
</evidence>
<evidence type="ECO:0000256" key="4">
    <source>
        <dbReference type="ARBA" id="ARBA00022490"/>
    </source>
</evidence>
<evidence type="ECO:0000313" key="11">
    <source>
        <dbReference type="EMBL" id="QHT26326.1"/>
    </source>
</evidence>
<evidence type="ECO:0000256" key="7">
    <source>
        <dbReference type="ARBA" id="ARBA00023154"/>
    </source>
</evidence>
<evidence type="ECO:0000256" key="1">
    <source>
        <dbReference type="ARBA" id="ARBA00003294"/>
    </source>
</evidence>
<dbReference type="NCBIfam" id="TIGR00674">
    <property type="entry name" value="dapA"/>
    <property type="match status" value="1"/>
</dbReference>
<dbReference type="PIRSF" id="PIRSF001365">
    <property type="entry name" value="DHDPS"/>
    <property type="match status" value="1"/>
</dbReference>
<dbReference type="GO" id="GO:0019877">
    <property type="term" value="P:diaminopimelate biosynthetic process"/>
    <property type="evidence" value="ECO:0007669"/>
    <property type="project" value="UniProtKB-KW"/>
</dbReference>
<dbReference type="UniPathway" id="UPA00034">
    <property type="reaction ID" value="UER00017"/>
</dbReference>
<evidence type="ECO:0000256" key="10">
    <source>
        <dbReference type="ARBA" id="ARBA00047836"/>
    </source>
</evidence>
<comment type="pathway">
    <text evidence="2">Amino-acid biosynthesis; L-lysine biosynthesis via DAP pathway; (S)-tetrahydrodipicolinate from L-aspartate: step 3/4.</text>
</comment>
<dbReference type="AlphaFoldDB" id="A0A6C0EB12"/>
<dbReference type="EMBL" id="MN739785">
    <property type="protein sequence ID" value="QHT26326.1"/>
    <property type="molecule type" value="Genomic_DNA"/>
</dbReference>
<dbReference type="Gene3D" id="3.20.20.70">
    <property type="entry name" value="Aldolase class I"/>
    <property type="match status" value="1"/>
</dbReference>
<organism evidence="11">
    <name type="scientific">viral metagenome</name>
    <dbReference type="NCBI Taxonomy" id="1070528"/>
    <lineage>
        <taxon>unclassified sequences</taxon>
        <taxon>metagenomes</taxon>
        <taxon>organismal metagenomes</taxon>
    </lineage>
</organism>
<reference evidence="11" key="1">
    <citation type="journal article" date="2020" name="Nature">
        <title>Giant virus diversity and host interactions through global metagenomics.</title>
        <authorList>
            <person name="Schulz F."/>
            <person name="Roux S."/>
            <person name="Paez-Espino D."/>
            <person name="Jungbluth S."/>
            <person name="Walsh D.A."/>
            <person name="Denef V.J."/>
            <person name="McMahon K.D."/>
            <person name="Konstantinidis K.T."/>
            <person name="Eloe-Fadrosh E.A."/>
            <person name="Kyrpides N.C."/>
            <person name="Woyke T."/>
        </authorList>
    </citation>
    <scope>NUCLEOTIDE SEQUENCE</scope>
    <source>
        <strain evidence="11">GVMAG-M-3300023179-27</strain>
    </source>
</reference>
<dbReference type="PROSITE" id="PS00666">
    <property type="entry name" value="DHDPS_2"/>
    <property type="match status" value="1"/>
</dbReference>
<accession>A0A6C0EB12</accession>
<evidence type="ECO:0000256" key="5">
    <source>
        <dbReference type="ARBA" id="ARBA00022605"/>
    </source>
</evidence>
<dbReference type="InterPro" id="IPR002220">
    <property type="entry name" value="DapA-like"/>
</dbReference>